<dbReference type="AlphaFoldDB" id="A0A3M8ANS8"/>
<name>A0A3M8ANS8_9BACL</name>
<organism evidence="1 2">
    <name type="scientific">Brevibacillus gelatini</name>
    <dbReference type="NCBI Taxonomy" id="1655277"/>
    <lineage>
        <taxon>Bacteria</taxon>
        <taxon>Bacillati</taxon>
        <taxon>Bacillota</taxon>
        <taxon>Bacilli</taxon>
        <taxon>Bacillales</taxon>
        <taxon>Paenibacillaceae</taxon>
        <taxon>Brevibacillus</taxon>
    </lineage>
</organism>
<dbReference type="RefSeq" id="WP_122906667.1">
    <property type="nucleotide sequence ID" value="NZ_RHHS01000055.1"/>
</dbReference>
<accession>A0A3M8ANS8</accession>
<reference evidence="1 2" key="1">
    <citation type="submission" date="2018-10" db="EMBL/GenBank/DDBJ databases">
        <title>Phylogenomics of Brevibacillus.</title>
        <authorList>
            <person name="Dunlap C."/>
        </authorList>
    </citation>
    <scope>NUCLEOTIDE SEQUENCE [LARGE SCALE GENOMIC DNA]</scope>
    <source>
        <strain evidence="1 2">DSM 100115</strain>
    </source>
</reference>
<dbReference type="EMBL" id="RHHS01000055">
    <property type="protein sequence ID" value="RNB52689.1"/>
    <property type="molecule type" value="Genomic_DNA"/>
</dbReference>
<gene>
    <name evidence="1" type="ORF">EDM57_21110</name>
</gene>
<sequence length="74" mass="8730">MSNNKNAVICLNDKNVVIPRDTDYEVTFRIKKPVYVEPITLNYEMSLADPERENVFKRTINRSVWKKINSIEVE</sequence>
<protein>
    <submittedName>
        <fullName evidence="1">Uncharacterized protein</fullName>
    </submittedName>
</protein>
<evidence type="ECO:0000313" key="1">
    <source>
        <dbReference type="EMBL" id="RNB52689.1"/>
    </source>
</evidence>
<comment type="caution">
    <text evidence="1">The sequence shown here is derived from an EMBL/GenBank/DDBJ whole genome shotgun (WGS) entry which is preliminary data.</text>
</comment>
<proteinExistence type="predicted"/>
<dbReference type="Proteomes" id="UP000268829">
    <property type="component" value="Unassembled WGS sequence"/>
</dbReference>
<evidence type="ECO:0000313" key="2">
    <source>
        <dbReference type="Proteomes" id="UP000268829"/>
    </source>
</evidence>
<keyword evidence="2" id="KW-1185">Reference proteome</keyword>